<gene>
    <name evidence="1" type="ORF">B0T21DRAFT_348607</name>
</gene>
<sequence length="369" mass="43194">MSSATYPPASERYASGIKLNIRAHVPPEPWGPNYHSKRPDAIFVNRHDRVKFALNNPPMDPCPWEKLPPDEQEEETLIIERYIQQKQVGGSTVVVCHLEKDPSVQYIAKIYDGLDYPFLGEPGTDNEDMDCMSRADLDYALEASSYILMETRVGQGHPVVAPRYHDSWTFPLQTHRPGYPRWVRMILLEFVEGEVMQDMITQNKRVRKKKRISVLRRVIEAERHLWWNCLLSFKGSLGPSKVIIRKGGTLAFIGFTSVSLYHYFNRRVHPKHFIEGAPNKAMSPIEQYWPFQPIVEEEFTACGPWRHWLPESWVADVDLFAQWLIKTWAYSDKYQPLPVEWMFQKMFQDKRKPETRELMEKMLKGEPIT</sequence>
<reference evidence="1" key="1">
    <citation type="submission" date="2023-06" db="EMBL/GenBank/DDBJ databases">
        <title>Genome-scale phylogeny and comparative genomics of the fungal order Sordariales.</title>
        <authorList>
            <consortium name="Lawrence Berkeley National Laboratory"/>
            <person name="Hensen N."/>
            <person name="Bonometti L."/>
            <person name="Westerberg I."/>
            <person name="Brannstrom I.O."/>
            <person name="Guillou S."/>
            <person name="Cros-Aarteil S."/>
            <person name="Calhoun S."/>
            <person name="Haridas S."/>
            <person name="Kuo A."/>
            <person name="Mondo S."/>
            <person name="Pangilinan J."/>
            <person name="Riley R."/>
            <person name="Labutti K."/>
            <person name="Andreopoulos B."/>
            <person name="Lipzen A."/>
            <person name="Chen C."/>
            <person name="Yanf M."/>
            <person name="Daum C."/>
            <person name="Ng V."/>
            <person name="Clum A."/>
            <person name="Steindorff A."/>
            <person name="Ohm R."/>
            <person name="Martin F."/>
            <person name="Silar P."/>
            <person name="Natvig D."/>
            <person name="Lalanne C."/>
            <person name="Gautier V."/>
            <person name="Ament-Velasquez S.L."/>
            <person name="Kruys A."/>
            <person name="Hutchinson M.I."/>
            <person name="Powell A.J."/>
            <person name="Barry K."/>
            <person name="Miller A.N."/>
            <person name="Grigoriev I.V."/>
            <person name="Debuchy R."/>
            <person name="Gladieux P."/>
            <person name="Thoren M.H."/>
            <person name="Johannesson H."/>
        </authorList>
    </citation>
    <scope>NUCLEOTIDE SEQUENCE</scope>
    <source>
        <strain evidence="1">CBS 540.89</strain>
    </source>
</reference>
<name>A0AA40BLT4_9PEZI</name>
<dbReference type="EMBL" id="JAUKTV010000006">
    <property type="protein sequence ID" value="KAK0736562.1"/>
    <property type="molecule type" value="Genomic_DNA"/>
</dbReference>
<accession>A0AA40BLT4</accession>
<comment type="caution">
    <text evidence="1">The sequence shown here is derived from an EMBL/GenBank/DDBJ whole genome shotgun (WGS) entry which is preliminary data.</text>
</comment>
<keyword evidence="2" id="KW-1185">Reference proteome</keyword>
<organism evidence="1 2">
    <name type="scientific">Apiosordaria backusii</name>
    <dbReference type="NCBI Taxonomy" id="314023"/>
    <lineage>
        <taxon>Eukaryota</taxon>
        <taxon>Fungi</taxon>
        <taxon>Dikarya</taxon>
        <taxon>Ascomycota</taxon>
        <taxon>Pezizomycotina</taxon>
        <taxon>Sordariomycetes</taxon>
        <taxon>Sordariomycetidae</taxon>
        <taxon>Sordariales</taxon>
        <taxon>Lasiosphaeriaceae</taxon>
        <taxon>Apiosordaria</taxon>
    </lineage>
</organism>
<evidence type="ECO:0000313" key="1">
    <source>
        <dbReference type="EMBL" id="KAK0736562.1"/>
    </source>
</evidence>
<protein>
    <submittedName>
        <fullName evidence="1">Uncharacterized protein</fullName>
    </submittedName>
</protein>
<evidence type="ECO:0000313" key="2">
    <source>
        <dbReference type="Proteomes" id="UP001172159"/>
    </source>
</evidence>
<proteinExistence type="predicted"/>
<dbReference type="Proteomes" id="UP001172159">
    <property type="component" value="Unassembled WGS sequence"/>
</dbReference>
<dbReference type="AlphaFoldDB" id="A0AA40BLT4"/>